<dbReference type="EMBL" id="ANJA01005188">
    <property type="protein sequence ID" value="ETO58467.1"/>
    <property type="molecule type" value="Genomic_DNA"/>
</dbReference>
<sequence>MNDTSLARDLVLVRLVDLSTMGEKLEQIGTGLEVVIQAQLELQTWVEEQEERSYELSETVGGKIDEEALSFDMEILGKKLAKQK</sequence>
<protein>
    <submittedName>
        <fullName evidence="1">Uncharacterized protein</fullName>
    </submittedName>
</protein>
<dbReference type="Proteomes" id="UP000028582">
    <property type="component" value="Unassembled WGS sequence"/>
</dbReference>
<accession>A0A080YVQ6</accession>
<proteinExistence type="predicted"/>
<dbReference type="AlphaFoldDB" id="A0A080YVQ6"/>
<evidence type="ECO:0000313" key="1">
    <source>
        <dbReference type="EMBL" id="ETO58467.1"/>
    </source>
</evidence>
<gene>
    <name evidence="1" type="ORF">F444_23159</name>
</gene>
<reference evidence="1 2" key="1">
    <citation type="submission" date="2013-11" db="EMBL/GenBank/DDBJ databases">
        <title>The Genome Sequence of Phytophthora parasitica P1976.</title>
        <authorList>
            <consortium name="The Broad Institute Genomics Platform"/>
            <person name="Russ C."/>
            <person name="Tyler B."/>
            <person name="Panabieres F."/>
            <person name="Shan W."/>
            <person name="Tripathy S."/>
            <person name="Grunwald N."/>
            <person name="Machado M."/>
            <person name="Johnson C.S."/>
            <person name="Walker B."/>
            <person name="Young S."/>
            <person name="Zeng Q."/>
            <person name="Gargeya S."/>
            <person name="Fitzgerald M."/>
            <person name="Haas B."/>
            <person name="Abouelleil A."/>
            <person name="Allen A.W."/>
            <person name="Alvarado L."/>
            <person name="Arachchi H.M."/>
            <person name="Berlin A.M."/>
            <person name="Chapman S.B."/>
            <person name="Gainer-Dewar J."/>
            <person name="Goldberg J."/>
            <person name="Griggs A."/>
            <person name="Gujja S."/>
            <person name="Hansen M."/>
            <person name="Howarth C."/>
            <person name="Imamovic A."/>
            <person name="Ireland A."/>
            <person name="Larimer J."/>
            <person name="McCowan C."/>
            <person name="Murphy C."/>
            <person name="Pearson M."/>
            <person name="Poon T.W."/>
            <person name="Priest M."/>
            <person name="Roberts A."/>
            <person name="Saif S."/>
            <person name="Shea T."/>
            <person name="Sisk P."/>
            <person name="Sykes S."/>
            <person name="Wortman J."/>
            <person name="Nusbaum C."/>
            <person name="Birren B."/>
        </authorList>
    </citation>
    <scope>NUCLEOTIDE SEQUENCE [LARGE SCALE GENOMIC DNA]</scope>
    <source>
        <strain evidence="1 2">P1976</strain>
    </source>
</reference>
<evidence type="ECO:0000313" key="2">
    <source>
        <dbReference type="Proteomes" id="UP000028582"/>
    </source>
</evidence>
<name>A0A080YVQ6_PHYNI</name>
<organism evidence="1 2">
    <name type="scientific">Phytophthora nicotianae P1976</name>
    <dbReference type="NCBI Taxonomy" id="1317066"/>
    <lineage>
        <taxon>Eukaryota</taxon>
        <taxon>Sar</taxon>
        <taxon>Stramenopiles</taxon>
        <taxon>Oomycota</taxon>
        <taxon>Peronosporomycetes</taxon>
        <taxon>Peronosporales</taxon>
        <taxon>Peronosporaceae</taxon>
        <taxon>Phytophthora</taxon>
    </lineage>
</organism>
<comment type="caution">
    <text evidence="1">The sequence shown here is derived from an EMBL/GenBank/DDBJ whole genome shotgun (WGS) entry which is preliminary data.</text>
</comment>